<evidence type="ECO:0000256" key="2">
    <source>
        <dbReference type="ARBA" id="ARBA00022801"/>
    </source>
</evidence>
<dbReference type="GO" id="GO:0005886">
    <property type="term" value="C:plasma membrane"/>
    <property type="evidence" value="ECO:0007669"/>
    <property type="project" value="TreeGrafter"/>
</dbReference>
<sequence>MSLDYIRGIVSGKKARYVDPDHAVDLDLVYVTDRIIIMGWPASGWAGTYRNKKSDVLQFLDKRHEGKYWVWNLCPLYENAYSSASMHDRVSRYPFPDHHPPPLQLLPLAVREMTGWLAGESDRIAIIHCKAGKGRSGTLLCSYMLSLAELPGPPGMELSYSKPDRAKLAGRERKGEGWIAVGHGNEISEIQVSSEPETEGGLAVPSQLSRTASSATTISATDSSASIQVDSYQPIDIGDETPITSSGQYDRRDGKVDSVFKLHSSRRMKPSSTGRGVSIPSQRRWCRYVNLVFSQRAPACYHDPASKIRIKSITLFLHPPTGWQKPIAKLVIGGDGGQGKAWVSIARYDDEYVKELAAKGDVSGSEAAITWGGVGGEGKYDTHKMFRSCGKLTAVDPPSGIETTDDLVAHHVVPTSDLVLERGREFRMKFHLGSLPLGWAWMIPAFHLPEPVHAQTHTLRFPKSQIDFAIGPGAAIHHIDVCVEEVPKEQGASTAPLMSEREEEEAGMDDGKGEKVKEDGE</sequence>
<dbReference type="GO" id="GO:0048870">
    <property type="term" value="P:cell motility"/>
    <property type="evidence" value="ECO:0007669"/>
    <property type="project" value="TreeGrafter"/>
</dbReference>
<dbReference type="GeneID" id="77726578"/>
<dbReference type="PROSITE" id="PS50056">
    <property type="entry name" value="TYR_PHOSPHATASE_2"/>
    <property type="match status" value="1"/>
</dbReference>
<dbReference type="InterPro" id="IPR051281">
    <property type="entry name" value="Dual-spec_lipid-protein_phosph"/>
</dbReference>
<dbReference type="GO" id="GO:0004725">
    <property type="term" value="F:protein tyrosine phosphatase activity"/>
    <property type="evidence" value="ECO:0007669"/>
    <property type="project" value="TreeGrafter"/>
</dbReference>
<accession>A0AA38H8Z8</accession>
<dbReference type="EC" id="3.1.3.67" evidence="1"/>
<dbReference type="Gene3D" id="3.90.190.10">
    <property type="entry name" value="Protein tyrosine phosphatase superfamily"/>
    <property type="match status" value="1"/>
</dbReference>
<reference evidence="6" key="1">
    <citation type="journal article" date="2022" name="G3 (Bethesda)">
        <title>High quality genome of the basidiomycete yeast Dioszegia hungarica PDD-24b-2 isolated from cloud water.</title>
        <authorList>
            <person name="Jarrige D."/>
            <person name="Haridas S."/>
            <person name="Bleykasten-Grosshans C."/>
            <person name="Joly M."/>
            <person name="Nadalig T."/>
            <person name="Sancelme M."/>
            <person name="Vuilleumier S."/>
            <person name="Grigoriev I.V."/>
            <person name="Amato P."/>
            <person name="Bringel F."/>
        </authorList>
    </citation>
    <scope>NUCLEOTIDE SEQUENCE</scope>
    <source>
        <strain evidence="6">PDD-24b-2</strain>
    </source>
</reference>
<dbReference type="Proteomes" id="UP001164286">
    <property type="component" value="Unassembled WGS sequence"/>
</dbReference>
<feature type="domain" description="Phosphatase tensin-type" evidence="5">
    <location>
        <begin position="17"/>
        <end position="296"/>
    </location>
</feature>
<dbReference type="SUPFAM" id="SSF52799">
    <property type="entry name" value="(Phosphotyrosine protein) phosphatases II"/>
    <property type="match status" value="1"/>
</dbReference>
<dbReference type="GO" id="GO:0046856">
    <property type="term" value="P:phosphatidylinositol dephosphorylation"/>
    <property type="evidence" value="ECO:0007669"/>
    <property type="project" value="TreeGrafter"/>
</dbReference>
<evidence type="ECO:0000256" key="1">
    <source>
        <dbReference type="ARBA" id="ARBA00013015"/>
    </source>
</evidence>
<dbReference type="GO" id="GO:0005829">
    <property type="term" value="C:cytosol"/>
    <property type="evidence" value="ECO:0007669"/>
    <property type="project" value="TreeGrafter"/>
</dbReference>
<dbReference type="EMBL" id="JAKWFO010000005">
    <property type="protein sequence ID" value="KAI9636172.1"/>
    <property type="molecule type" value="Genomic_DNA"/>
</dbReference>
<dbReference type="GO" id="GO:0005634">
    <property type="term" value="C:nucleus"/>
    <property type="evidence" value="ECO:0007669"/>
    <property type="project" value="TreeGrafter"/>
</dbReference>
<dbReference type="GO" id="GO:0043491">
    <property type="term" value="P:phosphatidylinositol 3-kinase/protein kinase B signal transduction"/>
    <property type="evidence" value="ECO:0007669"/>
    <property type="project" value="TreeGrafter"/>
</dbReference>
<dbReference type="RefSeq" id="XP_052945949.1">
    <property type="nucleotide sequence ID" value="XM_053087377.1"/>
</dbReference>
<feature type="domain" description="Tyrosine specific protein phosphatases" evidence="4">
    <location>
        <begin position="119"/>
        <end position="146"/>
    </location>
</feature>
<protein>
    <recommendedName>
        <fullName evidence="1">phosphatidylinositol-3,4,5-trisphosphate 3-phosphatase</fullName>
        <ecNumber evidence="1">3.1.3.67</ecNumber>
    </recommendedName>
</protein>
<evidence type="ECO:0000259" key="5">
    <source>
        <dbReference type="PROSITE" id="PS51181"/>
    </source>
</evidence>
<dbReference type="InterPro" id="IPR000387">
    <property type="entry name" value="Tyr_Pase_dom"/>
</dbReference>
<dbReference type="PANTHER" id="PTHR12305">
    <property type="entry name" value="PHOSPHATASE WITH HOMOLOGY TO TENSIN"/>
    <property type="match status" value="1"/>
</dbReference>
<evidence type="ECO:0000259" key="4">
    <source>
        <dbReference type="PROSITE" id="PS50056"/>
    </source>
</evidence>
<feature type="compositionally biased region" description="Basic and acidic residues" evidence="3">
    <location>
        <begin position="509"/>
        <end position="521"/>
    </location>
</feature>
<dbReference type="GO" id="GO:0016314">
    <property type="term" value="F:phosphatidylinositol-3,4,5-trisphosphate 3-phosphatase activity"/>
    <property type="evidence" value="ECO:0007669"/>
    <property type="project" value="UniProtKB-EC"/>
</dbReference>
<evidence type="ECO:0000313" key="6">
    <source>
        <dbReference type="EMBL" id="KAI9636172.1"/>
    </source>
</evidence>
<dbReference type="GO" id="GO:0042995">
    <property type="term" value="C:cell projection"/>
    <property type="evidence" value="ECO:0007669"/>
    <property type="project" value="TreeGrafter"/>
</dbReference>
<name>A0AA38H8Z8_9TREE</name>
<dbReference type="InterPro" id="IPR029023">
    <property type="entry name" value="Tensin_phosphatase"/>
</dbReference>
<dbReference type="PROSITE" id="PS00383">
    <property type="entry name" value="TYR_PHOSPHATASE_1"/>
    <property type="match status" value="1"/>
</dbReference>
<dbReference type="PANTHER" id="PTHR12305:SF81">
    <property type="entry name" value="PHOSPHATIDYLINOSITOL 3,4,5-TRISPHOSPHATE 3-PHOSPHATASE AND DUAL-SPECIFICITY PROTEIN PHOSPHATASE PTEN"/>
    <property type="match status" value="1"/>
</dbReference>
<dbReference type="InterPro" id="IPR029021">
    <property type="entry name" value="Prot-tyrosine_phosphatase-like"/>
</dbReference>
<dbReference type="GO" id="GO:0051896">
    <property type="term" value="P:regulation of phosphatidylinositol 3-kinase/protein kinase B signal transduction"/>
    <property type="evidence" value="ECO:0007669"/>
    <property type="project" value="TreeGrafter"/>
</dbReference>
<keyword evidence="7" id="KW-1185">Reference proteome</keyword>
<dbReference type="InterPro" id="IPR016130">
    <property type="entry name" value="Tyr_Pase_AS"/>
</dbReference>
<feature type="region of interest" description="Disordered" evidence="3">
    <location>
        <begin position="487"/>
        <end position="521"/>
    </location>
</feature>
<organism evidence="6 7">
    <name type="scientific">Dioszegia hungarica</name>
    <dbReference type="NCBI Taxonomy" id="4972"/>
    <lineage>
        <taxon>Eukaryota</taxon>
        <taxon>Fungi</taxon>
        <taxon>Dikarya</taxon>
        <taxon>Basidiomycota</taxon>
        <taxon>Agaricomycotina</taxon>
        <taxon>Tremellomycetes</taxon>
        <taxon>Tremellales</taxon>
        <taxon>Bulleribasidiaceae</taxon>
        <taxon>Dioszegia</taxon>
    </lineage>
</organism>
<proteinExistence type="predicted"/>
<keyword evidence="2" id="KW-0378">Hydrolase</keyword>
<dbReference type="PROSITE" id="PS51181">
    <property type="entry name" value="PPASE_TENSIN"/>
    <property type="match status" value="1"/>
</dbReference>
<comment type="caution">
    <text evidence="6">The sequence shown here is derived from an EMBL/GenBank/DDBJ whole genome shotgun (WGS) entry which is preliminary data.</text>
</comment>
<evidence type="ECO:0000313" key="7">
    <source>
        <dbReference type="Proteomes" id="UP001164286"/>
    </source>
</evidence>
<evidence type="ECO:0000256" key="3">
    <source>
        <dbReference type="SAM" id="MobiDB-lite"/>
    </source>
</evidence>
<gene>
    <name evidence="6" type="ORF">MKK02DRAFT_27644</name>
</gene>
<dbReference type="AlphaFoldDB" id="A0AA38H8Z8"/>